<evidence type="ECO:0000256" key="9">
    <source>
        <dbReference type="SAM" id="MobiDB-lite"/>
    </source>
</evidence>
<dbReference type="GO" id="GO:0006750">
    <property type="term" value="P:glutathione biosynthetic process"/>
    <property type="evidence" value="ECO:0007669"/>
    <property type="project" value="UniProtKB-KW"/>
</dbReference>
<feature type="region of interest" description="Disordered" evidence="9">
    <location>
        <begin position="1"/>
        <end position="21"/>
    </location>
</feature>
<evidence type="ECO:0000256" key="6">
    <source>
        <dbReference type="ARBA" id="ARBA00031154"/>
    </source>
</evidence>
<evidence type="ECO:0000313" key="12">
    <source>
        <dbReference type="Proteomes" id="UP000717515"/>
    </source>
</evidence>
<gene>
    <name evidence="11" type="ORF">KVV02_001359</name>
</gene>
<name>A0A9P8A2D7_MORAP</name>
<dbReference type="Proteomes" id="UP000717515">
    <property type="component" value="Unassembled WGS sequence"/>
</dbReference>
<sequence length="322" mass="34824">MTALHSSQVHNGHGLGQNSIYDSPSLTHKQLKTRAGPVAFAHESFKQMTLYTGNTMRTGTTGQLATNLNKSNQELLNALEETLHHALESAEIKDGAITVADKSTLGSLEGDRSTYEITAKLFFISSNASSVLSVEQLNHAIQNLQTALGSSSLVIDNFILALPNQTFDENGQDESEVQEFKEDLEQLYWPVWKALSELRQSGQIKRLGVSEFSKQQLEILKALALAKGAVAPEVNQVNLQDCCVLPKGLINYAKAEGIELLTHGDATNILPGATLSSLLQAHLPAAAASPLVPKFVLKYSALITNRGLISRKGYIVEAGSVY</sequence>
<reference evidence="11" key="1">
    <citation type="submission" date="2021-07" db="EMBL/GenBank/DDBJ databases">
        <title>Draft genome of Mortierella alpina, strain LL118, isolated from an aspen leaf litter sample.</title>
        <authorList>
            <person name="Yang S."/>
            <person name="Vinatzer B.A."/>
        </authorList>
    </citation>
    <scope>NUCLEOTIDE SEQUENCE</scope>
    <source>
        <strain evidence="11">LL118</strain>
    </source>
</reference>
<protein>
    <recommendedName>
        <fullName evidence="7">GCS light chain</fullName>
    </recommendedName>
    <alternativeName>
        <fullName evidence="5">Gamma-ECS regulatory subunit</fullName>
    </alternativeName>
    <alternativeName>
        <fullName evidence="8">Gamma-glutamylcysteine synthetase regulatory subunit</fullName>
    </alternativeName>
    <alternativeName>
        <fullName evidence="6">Glutamate--cysteine ligase modifier subunit</fullName>
    </alternativeName>
</protein>
<proteinExistence type="inferred from homology"/>
<evidence type="ECO:0000256" key="8">
    <source>
        <dbReference type="ARBA" id="ARBA00032926"/>
    </source>
</evidence>
<dbReference type="GO" id="GO:0035226">
    <property type="term" value="F:glutamate-cysteine ligase catalytic subunit binding"/>
    <property type="evidence" value="ECO:0007669"/>
    <property type="project" value="InterPro"/>
</dbReference>
<accession>A0A9P8A2D7</accession>
<comment type="caution">
    <text evidence="11">The sequence shown here is derived from an EMBL/GenBank/DDBJ whole genome shotgun (WGS) entry which is preliminary data.</text>
</comment>
<evidence type="ECO:0000313" key="11">
    <source>
        <dbReference type="EMBL" id="KAG9323518.1"/>
    </source>
</evidence>
<dbReference type="InterPro" id="IPR023210">
    <property type="entry name" value="NADP_OxRdtase_dom"/>
</dbReference>
<evidence type="ECO:0000256" key="7">
    <source>
        <dbReference type="ARBA" id="ARBA00031732"/>
    </source>
</evidence>
<feature type="domain" description="NADP-dependent oxidoreductase" evidence="10">
    <location>
        <begin position="109"/>
        <end position="262"/>
    </location>
</feature>
<dbReference type="EMBL" id="JAIFTL010000098">
    <property type="protein sequence ID" value="KAG9323518.1"/>
    <property type="molecule type" value="Genomic_DNA"/>
</dbReference>
<organism evidence="11 12">
    <name type="scientific">Mortierella alpina</name>
    <name type="common">Oleaginous fungus</name>
    <name type="synonym">Mortierella renispora</name>
    <dbReference type="NCBI Taxonomy" id="64518"/>
    <lineage>
        <taxon>Eukaryota</taxon>
        <taxon>Fungi</taxon>
        <taxon>Fungi incertae sedis</taxon>
        <taxon>Mucoromycota</taxon>
        <taxon>Mortierellomycotina</taxon>
        <taxon>Mortierellomycetes</taxon>
        <taxon>Mortierellales</taxon>
        <taxon>Mortierellaceae</taxon>
        <taxon>Mortierella</taxon>
    </lineage>
</organism>
<comment type="subunit">
    <text evidence="3">Heterodimer of a catalytic heavy chain and a regulatory light chain.</text>
</comment>
<dbReference type="GO" id="GO:0017109">
    <property type="term" value="C:glutamate-cysteine ligase complex"/>
    <property type="evidence" value="ECO:0007669"/>
    <property type="project" value="TreeGrafter"/>
</dbReference>
<evidence type="ECO:0000256" key="3">
    <source>
        <dbReference type="ARBA" id="ARBA00011532"/>
    </source>
</evidence>
<evidence type="ECO:0000259" key="10">
    <source>
        <dbReference type="Pfam" id="PF00248"/>
    </source>
</evidence>
<comment type="pathway">
    <text evidence="1">Sulfur metabolism; glutathione biosynthesis; glutathione from L-cysteine and L-glutamate: step 1/2.</text>
</comment>
<dbReference type="PANTHER" id="PTHR13295">
    <property type="entry name" value="GLUTAMATE CYSTEINE LIGASE REGULATORY SUBUNIT"/>
    <property type="match status" value="1"/>
</dbReference>
<dbReference type="SUPFAM" id="SSF51430">
    <property type="entry name" value="NAD(P)-linked oxidoreductase"/>
    <property type="match status" value="1"/>
</dbReference>
<dbReference type="InterPro" id="IPR032963">
    <property type="entry name" value="Gclm"/>
</dbReference>
<dbReference type="Gene3D" id="3.20.20.100">
    <property type="entry name" value="NADP-dependent oxidoreductase domain"/>
    <property type="match status" value="1"/>
</dbReference>
<comment type="similarity">
    <text evidence="2">Belongs to the aldo/keto reductase family. Glutamate--cysteine ligase light chain subfamily.</text>
</comment>
<dbReference type="AlphaFoldDB" id="A0A9P8A2D7"/>
<dbReference type="InterPro" id="IPR036812">
    <property type="entry name" value="NAD(P)_OxRdtase_dom_sf"/>
</dbReference>
<dbReference type="Pfam" id="PF00248">
    <property type="entry name" value="Aldo_ket_red"/>
    <property type="match status" value="1"/>
</dbReference>
<evidence type="ECO:0000256" key="5">
    <source>
        <dbReference type="ARBA" id="ARBA00030406"/>
    </source>
</evidence>
<dbReference type="PANTHER" id="PTHR13295:SF4">
    <property type="entry name" value="GLUTAMATE--CYSTEINE LIGASE REGULATORY SUBUNIT"/>
    <property type="match status" value="1"/>
</dbReference>
<evidence type="ECO:0000256" key="4">
    <source>
        <dbReference type="ARBA" id="ARBA00022684"/>
    </source>
</evidence>
<evidence type="ECO:0000256" key="2">
    <source>
        <dbReference type="ARBA" id="ARBA00008612"/>
    </source>
</evidence>
<evidence type="ECO:0000256" key="1">
    <source>
        <dbReference type="ARBA" id="ARBA00005006"/>
    </source>
</evidence>
<keyword evidence="4" id="KW-0317">Glutathione biosynthesis</keyword>
<dbReference type="GO" id="GO:0030234">
    <property type="term" value="F:enzyme regulator activity"/>
    <property type="evidence" value="ECO:0007669"/>
    <property type="project" value="TreeGrafter"/>
</dbReference>